<dbReference type="HAMAP" id="MF_00423">
    <property type="entry name" value="SelA"/>
    <property type="match status" value="1"/>
</dbReference>
<dbReference type="Gene3D" id="3.40.640.10">
    <property type="entry name" value="Type I PLP-dependent aspartate aminotransferase-like (Major domain)"/>
    <property type="match status" value="1"/>
</dbReference>
<keyword evidence="4 8" id="KW-0663">Pyridoxal phosphate</keyword>
<comment type="catalytic activity">
    <reaction evidence="8">
        <text>L-seryl-tRNA(Sec) + selenophosphate + H(+) = L-selenocysteinyl-tRNA(Sec) + phosphate</text>
        <dbReference type="Rhea" id="RHEA:22728"/>
        <dbReference type="Rhea" id="RHEA-COMP:9742"/>
        <dbReference type="Rhea" id="RHEA-COMP:9743"/>
        <dbReference type="ChEBI" id="CHEBI:15378"/>
        <dbReference type="ChEBI" id="CHEBI:16144"/>
        <dbReference type="ChEBI" id="CHEBI:43474"/>
        <dbReference type="ChEBI" id="CHEBI:78533"/>
        <dbReference type="ChEBI" id="CHEBI:78573"/>
        <dbReference type="EC" id="2.9.1.1"/>
    </reaction>
</comment>
<dbReference type="NCBIfam" id="TIGR00474">
    <property type="entry name" value="selA"/>
    <property type="match status" value="1"/>
</dbReference>
<evidence type="ECO:0000256" key="8">
    <source>
        <dbReference type="HAMAP-Rule" id="MF_00423"/>
    </source>
</evidence>
<dbReference type="Proteomes" id="UP000886268">
    <property type="component" value="Unassembled WGS sequence"/>
</dbReference>
<dbReference type="Gene3D" id="3.90.1150.180">
    <property type="match status" value="1"/>
</dbReference>
<dbReference type="InterPro" id="IPR015424">
    <property type="entry name" value="PyrdxlP-dep_Trfase"/>
</dbReference>
<dbReference type="InterPro" id="IPR004534">
    <property type="entry name" value="SelA_trans"/>
</dbReference>
<proteinExistence type="inferred from homology"/>
<dbReference type="PANTHER" id="PTHR32328:SF0">
    <property type="entry name" value="L-SERYL-TRNA(SEC) SELENIUM TRANSFERASE"/>
    <property type="match status" value="1"/>
</dbReference>
<evidence type="ECO:0000256" key="7">
    <source>
        <dbReference type="ARBA" id="ARBA00044507"/>
    </source>
</evidence>
<dbReference type="Pfam" id="PF12390">
    <property type="entry name" value="Se-cys_synth_N"/>
    <property type="match status" value="1"/>
</dbReference>
<dbReference type="InterPro" id="IPR015421">
    <property type="entry name" value="PyrdxlP-dep_Trfase_major"/>
</dbReference>
<reference evidence="11" key="1">
    <citation type="journal article" date="2020" name="mSystems">
        <title>Genome- and Community-Level Interaction Insights into Carbon Utilization and Element Cycling Functions of Hydrothermarchaeota in Hydrothermal Sediment.</title>
        <authorList>
            <person name="Zhou Z."/>
            <person name="Liu Y."/>
            <person name="Xu W."/>
            <person name="Pan J."/>
            <person name="Luo Z.H."/>
            <person name="Li M."/>
        </authorList>
    </citation>
    <scope>NUCLEOTIDE SEQUENCE [LARGE SCALE GENOMIC DNA]</scope>
    <source>
        <strain evidence="11">HyVt-45</strain>
    </source>
</reference>
<dbReference type="EMBL" id="DRKW01000083">
    <property type="protein sequence ID" value="HEB73888.1"/>
    <property type="molecule type" value="Genomic_DNA"/>
</dbReference>
<evidence type="ECO:0000256" key="9">
    <source>
        <dbReference type="PIRSR" id="PIRSR618319-50"/>
    </source>
</evidence>
<dbReference type="FunFam" id="3.40.640.10:FF:000028">
    <property type="entry name" value="L-seryl-tRNA(Sec) selenium transferase"/>
    <property type="match status" value="1"/>
</dbReference>
<evidence type="ECO:0000256" key="2">
    <source>
        <dbReference type="ARBA" id="ARBA00022490"/>
    </source>
</evidence>
<evidence type="ECO:0000256" key="5">
    <source>
        <dbReference type="ARBA" id="ARBA00022917"/>
    </source>
</evidence>
<keyword evidence="3 8" id="KW-0808">Transferase</keyword>
<evidence type="ECO:0000256" key="4">
    <source>
        <dbReference type="ARBA" id="ARBA00022898"/>
    </source>
</evidence>
<protein>
    <recommendedName>
        <fullName evidence="8">L-seryl-tRNA(Sec) selenium transferase</fullName>
        <ecNumber evidence="8">2.9.1.1</ecNumber>
    </recommendedName>
    <alternativeName>
        <fullName evidence="8">Selenocysteine synthase</fullName>
        <shortName evidence="8">Sec synthase</shortName>
    </alternativeName>
    <alternativeName>
        <fullName evidence="8">Selenocysteinyl-tRNA(Sec) synthase</fullName>
    </alternativeName>
</protein>
<name>A0A7V1I4K5_DESA2</name>
<feature type="modified residue" description="N6-(pyridoxal phosphate)lysine" evidence="8 9">
    <location>
        <position position="294"/>
    </location>
</feature>
<keyword evidence="6 8" id="KW-0711">Selenium</keyword>
<dbReference type="InterPro" id="IPR025862">
    <property type="entry name" value="SelA_trans_N_dom"/>
</dbReference>
<dbReference type="InterPro" id="IPR018319">
    <property type="entry name" value="SelA-like"/>
</dbReference>
<organism evidence="11">
    <name type="scientific">Desulfofervidus auxilii</name>
    <dbReference type="NCBI Taxonomy" id="1621989"/>
    <lineage>
        <taxon>Bacteria</taxon>
        <taxon>Pseudomonadati</taxon>
        <taxon>Thermodesulfobacteriota</taxon>
        <taxon>Candidatus Desulfofervidia</taxon>
        <taxon>Candidatus Desulfofervidales</taxon>
        <taxon>Candidatus Desulfofervidaceae</taxon>
        <taxon>Candidatus Desulfofervidus</taxon>
    </lineage>
</organism>
<dbReference type="GO" id="GO:0001514">
    <property type="term" value="P:selenocysteine incorporation"/>
    <property type="evidence" value="ECO:0007669"/>
    <property type="project" value="UniProtKB-UniRule"/>
</dbReference>
<keyword evidence="5 8" id="KW-0648">Protein biosynthesis</keyword>
<dbReference type="PANTHER" id="PTHR32328">
    <property type="entry name" value="L-SERYL-TRNA(SEC) SELENIUM TRANSFERASE"/>
    <property type="match status" value="1"/>
</dbReference>
<keyword evidence="2 8" id="KW-0963">Cytoplasm</keyword>
<dbReference type="SUPFAM" id="SSF53383">
    <property type="entry name" value="PLP-dependent transferases"/>
    <property type="match status" value="1"/>
</dbReference>
<comment type="function">
    <text evidence="8">Converts seryl-tRNA(Sec) to selenocysteinyl-tRNA(Sec) required for selenoprotein biosynthesis.</text>
</comment>
<dbReference type="EC" id="2.9.1.1" evidence="8"/>
<evidence type="ECO:0000313" key="11">
    <source>
        <dbReference type="EMBL" id="HEB73888.1"/>
    </source>
</evidence>
<dbReference type="UniPathway" id="UPA00906">
    <property type="reaction ID" value="UER00896"/>
</dbReference>
<dbReference type="AlphaFoldDB" id="A0A7V1I4K5"/>
<feature type="domain" description="L-seryl-tRNA selenium transferase N-terminal" evidence="10">
    <location>
        <begin position="8"/>
        <end position="45"/>
    </location>
</feature>
<comment type="similarity">
    <text evidence="7 8">Belongs to the SelA family.</text>
</comment>
<evidence type="ECO:0000256" key="6">
    <source>
        <dbReference type="ARBA" id="ARBA00023266"/>
    </source>
</evidence>
<comment type="pathway">
    <text evidence="8">Aminoacyl-tRNA biosynthesis; selenocysteinyl-tRNA(Sec) biosynthesis; selenocysteinyl-tRNA(Sec) from L-seryl-tRNA(Sec) (bacterial route): step 1/1.</text>
</comment>
<dbReference type="GO" id="GO:0001717">
    <property type="term" value="P:conversion of seryl-tRNAsec to selenocys-tRNAsec"/>
    <property type="evidence" value="ECO:0007669"/>
    <property type="project" value="UniProtKB-UniRule"/>
</dbReference>
<sequence>MEAKNMLLRQIPSVDQVLGQESLRSILNHYPRQMVVDAVRKILDRQRKQVLRGELVTISHQEILSQITAEVKKKGENQLKPVINATGVVVHTNLGRSLLAQKAIEHLVEVAQHYNNLEYDLEQGKRGSRYSHVETLLCELTGAEASMVVNNNAGAVFLTLNTLACGKKVIVSRGELIEIGGSFRIPDVMARSGAILTEVGTTNRTHIYDYEQAIDEQTALIMKVHKSNYKIIGFTKEVGLEELVTLGQKHNLPVIEDLGSGNFVDLTKYGLEKEPLVQKSIAAGVDIVSFSGDKLLGGPQAGIILGKRKFIEPIKKNPLNRALRIDKLTLAGLESTLRLYQDEKQALKEIPTLRLLTFPPAYLRRQAFRLKKLIQNSFDEKILKVGIKRSVSKVGGGALPGQELPTFVVVIKPAHISVLELEQRLRVARPPLVARIEEDLLCLDVRTIQNDELKLIPQIIKQALDKSHDQGN</sequence>
<accession>A0A7V1I4K5</accession>
<evidence type="ECO:0000256" key="3">
    <source>
        <dbReference type="ARBA" id="ARBA00022679"/>
    </source>
</evidence>
<dbReference type="GO" id="GO:0004125">
    <property type="term" value="F:L-seryl-tRNA(Sec) selenium transferase activity"/>
    <property type="evidence" value="ECO:0007669"/>
    <property type="project" value="UniProtKB-UniRule"/>
</dbReference>
<comment type="subcellular location">
    <subcellularLocation>
        <location evidence="8">Cytoplasm</location>
    </subcellularLocation>
</comment>
<comment type="caution">
    <text evidence="11">The sequence shown here is derived from an EMBL/GenBank/DDBJ whole genome shotgun (WGS) entry which is preliminary data.</text>
</comment>
<evidence type="ECO:0000256" key="1">
    <source>
        <dbReference type="ARBA" id="ARBA00001933"/>
    </source>
</evidence>
<dbReference type="Pfam" id="PF03841">
    <property type="entry name" value="SelA"/>
    <property type="match status" value="1"/>
</dbReference>
<comment type="cofactor">
    <cofactor evidence="1 8 9">
        <name>pyridoxal 5'-phosphate</name>
        <dbReference type="ChEBI" id="CHEBI:597326"/>
    </cofactor>
</comment>
<dbReference type="GO" id="GO:0005737">
    <property type="term" value="C:cytoplasm"/>
    <property type="evidence" value="ECO:0007669"/>
    <property type="project" value="UniProtKB-SubCell"/>
</dbReference>
<evidence type="ECO:0000259" key="10">
    <source>
        <dbReference type="Pfam" id="PF12390"/>
    </source>
</evidence>
<gene>
    <name evidence="8" type="primary">selA</name>
    <name evidence="11" type="ORF">ENJ03_01525</name>
</gene>